<organism evidence="2">
    <name type="scientific">marine metagenome</name>
    <dbReference type="NCBI Taxonomy" id="408172"/>
    <lineage>
        <taxon>unclassified sequences</taxon>
        <taxon>metagenomes</taxon>
        <taxon>ecological metagenomes</taxon>
    </lineage>
</organism>
<protein>
    <submittedName>
        <fullName evidence="2">Uncharacterized protein</fullName>
    </submittedName>
</protein>
<proteinExistence type="predicted"/>
<name>A0A383CR55_9ZZZZ</name>
<accession>A0A383CR55</accession>
<gene>
    <name evidence="2" type="ORF">METZ01_LOCUS487438</name>
</gene>
<dbReference type="EMBL" id="UINC01210913">
    <property type="protein sequence ID" value="SVE34584.1"/>
    <property type="molecule type" value="Genomic_DNA"/>
</dbReference>
<reference evidence="2" key="1">
    <citation type="submission" date="2018-05" db="EMBL/GenBank/DDBJ databases">
        <authorList>
            <person name="Lanie J.A."/>
            <person name="Ng W.-L."/>
            <person name="Kazmierczak K.M."/>
            <person name="Andrzejewski T.M."/>
            <person name="Davidsen T.M."/>
            <person name="Wayne K.J."/>
            <person name="Tettelin H."/>
            <person name="Glass J.I."/>
            <person name="Rusch D."/>
            <person name="Podicherti R."/>
            <person name="Tsui H.-C.T."/>
            <person name="Winkler M.E."/>
        </authorList>
    </citation>
    <scope>NUCLEOTIDE SEQUENCE</scope>
</reference>
<feature type="region of interest" description="Disordered" evidence="1">
    <location>
        <begin position="1"/>
        <end position="30"/>
    </location>
</feature>
<evidence type="ECO:0000256" key="1">
    <source>
        <dbReference type="SAM" id="MobiDB-lite"/>
    </source>
</evidence>
<evidence type="ECO:0000313" key="2">
    <source>
        <dbReference type="EMBL" id="SVE34584.1"/>
    </source>
</evidence>
<dbReference type="AlphaFoldDB" id="A0A383CR55"/>
<sequence>MSESDHSYAGDTQSYEEAPNAQGTDPRLRDSSCRCFGSHRCGLIGGVANGSIDAYEAEAHWDGFSGIELTRQHICVFLSSRRGERVLHAGESYLEPNEPKTIDAGTHSVTGEVLS</sequence>